<feature type="compositionally biased region" description="Pro residues" evidence="1">
    <location>
        <begin position="400"/>
        <end position="422"/>
    </location>
</feature>
<keyword evidence="3" id="KW-1185">Reference proteome</keyword>
<proteinExistence type="predicted"/>
<name>A0AAV2SPY1_MEGNR</name>
<accession>A0AAV2SPY1</accession>
<evidence type="ECO:0000313" key="3">
    <source>
        <dbReference type="Proteomes" id="UP001497623"/>
    </source>
</evidence>
<feature type="non-terminal residue" evidence="2">
    <location>
        <position position="1"/>
    </location>
</feature>
<feature type="compositionally biased region" description="Pro residues" evidence="1">
    <location>
        <begin position="304"/>
        <end position="315"/>
    </location>
</feature>
<feature type="region of interest" description="Disordered" evidence="1">
    <location>
        <begin position="80"/>
        <end position="100"/>
    </location>
</feature>
<feature type="non-terminal residue" evidence="2">
    <location>
        <position position="452"/>
    </location>
</feature>
<protein>
    <submittedName>
        <fullName evidence="2">Uncharacterized protein</fullName>
    </submittedName>
</protein>
<reference evidence="2 3" key="1">
    <citation type="submission" date="2024-05" db="EMBL/GenBank/DDBJ databases">
        <authorList>
            <person name="Wallberg A."/>
        </authorList>
    </citation>
    <scope>NUCLEOTIDE SEQUENCE [LARGE SCALE GENOMIC DNA]</scope>
</reference>
<dbReference type="Proteomes" id="UP001497623">
    <property type="component" value="Unassembled WGS sequence"/>
</dbReference>
<evidence type="ECO:0000313" key="2">
    <source>
        <dbReference type="EMBL" id="CAL4219671.1"/>
    </source>
</evidence>
<comment type="caution">
    <text evidence="2">The sequence shown here is derived from an EMBL/GenBank/DDBJ whole genome shotgun (WGS) entry which is preliminary data.</text>
</comment>
<sequence length="452" mass="50289">LLGMMQQSMTPKTTTEAPLSQNSLLNNFLNSWFKPILEYTNKSSNVISSLSEESYEIFKNNTIQWPNIIATNITKDTVKINQPSEGNNEKQQNISSGNNISHSISVNNTVSNHVPAYPDIINLNINIFQNGKKESPSHDTISSDIYDYYEYYDYEFPRKPRKNDEDYDSIKTESNENIKSDSVDETTAGTYIFERLQENNDNNVETNGSKEILGISQTDKPLLIDELGPIDPDNPFQFPRTTTAPPPEAINPADLLVSRTQILPDKEHKKPTRTQLEDALILLLDLQDQFNKRNLIQPQLDAAPPGPPPPKPPPAIINLQGPQSSGTSFQVSLSQGPSQSQQFEGLIQQQNPYPRPRPSEPFSNSFQPQPASISSSDQYNPYPELTSQYGESNQGSNGGPPYPPYPPPPGYQGYPAPPPYPYQNYPPYPPPYRYPHYGGCTGGSASTSTSTG</sequence>
<feature type="region of interest" description="Disordered" evidence="1">
    <location>
        <begin position="298"/>
        <end position="422"/>
    </location>
</feature>
<organism evidence="2 3">
    <name type="scientific">Meganyctiphanes norvegica</name>
    <name type="common">Northern krill</name>
    <name type="synonym">Thysanopoda norvegica</name>
    <dbReference type="NCBI Taxonomy" id="48144"/>
    <lineage>
        <taxon>Eukaryota</taxon>
        <taxon>Metazoa</taxon>
        <taxon>Ecdysozoa</taxon>
        <taxon>Arthropoda</taxon>
        <taxon>Crustacea</taxon>
        <taxon>Multicrustacea</taxon>
        <taxon>Malacostraca</taxon>
        <taxon>Eumalacostraca</taxon>
        <taxon>Eucarida</taxon>
        <taxon>Euphausiacea</taxon>
        <taxon>Euphausiidae</taxon>
        <taxon>Meganyctiphanes</taxon>
    </lineage>
</organism>
<dbReference type="AlphaFoldDB" id="A0AAV2SPY1"/>
<gene>
    <name evidence="2" type="ORF">MNOR_LOCUS38998</name>
</gene>
<feature type="compositionally biased region" description="Polar residues" evidence="1">
    <location>
        <begin position="80"/>
        <end position="92"/>
    </location>
</feature>
<dbReference type="EMBL" id="CAXKWB010095465">
    <property type="protein sequence ID" value="CAL4219671.1"/>
    <property type="molecule type" value="Genomic_DNA"/>
</dbReference>
<feature type="compositionally biased region" description="Polar residues" evidence="1">
    <location>
        <begin position="361"/>
        <end position="395"/>
    </location>
</feature>
<evidence type="ECO:0000256" key="1">
    <source>
        <dbReference type="SAM" id="MobiDB-lite"/>
    </source>
</evidence>
<feature type="compositionally biased region" description="Polar residues" evidence="1">
    <location>
        <begin position="320"/>
        <end position="352"/>
    </location>
</feature>